<gene>
    <name evidence="1" type="ORF">BV25DRAFT_1992008</name>
</gene>
<evidence type="ECO:0000313" key="1">
    <source>
        <dbReference type="EMBL" id="KAI0061658.1"/>
    </source>
</evidence>
<organism evidence="1 2">
    <name type="scientific">Artomyces pyxidatus</name>
    <dbReference type="NCBI Taxonomy" id="48021"/>
    <lineage>
        <taxon>Eukaryota</taxon>
        <taxon>Fungi</taxon>
        <taxon>Dikarya</taxon>
        <taxon>Basidiomycota</taxon>
        <taxon>Agaricomycotina</taxon>
        <taxon>Agaricomycetes</taxon>
        <taxon>Russulales</taxon>
        <taxon>Auriscalpiaceae</taxon>
        <taxon>Artomyces</taxon>
    </lineage>
</organism>
<keyword evidence="2" id="KW-1185">Reference proteome</keyword>
<comment type="caution">
    <text evidence="1">The sequence shown here is derived from an EMBL/GenBank/DDBJ whole genome shotgun (WGS) entry which is preliminary data.</text>
</comment>
<sequence>MGFFSSRRSDAEEYYVGQEKPVVGIIRSRFYGKTKAKAREQAPTSPPKAHSTKPDHLPKSPKSPKSPSNHLRTTAAREESTGPNSTSVPAPSTSHARPQKSSTAPAAVRASTDAMTMVLAQRLNELASANAEGLLDDDEYRALRQNLFERLASTAVVPTETPVVPNAGPSRPRPHDLSSSRPASTINRESIAPSLRSRTSVSSTMTGIFRRATGRKSASTSHEILDNDSTSLFSVGSTTSNALAKRFFSRSLSKQASEASLRSDMTSMQYDTLSISSRFPNQGRGASSTDPHSTATPSLSRSTTRSTRRLGKAPPPPSAFPGRPATSTNIDDLPNDEELTTAKDIRAQIESVEAEGRRLMDAFNGLELTTLTKQSKPGTRTPASLLLQSSSTLDDHTNLDPTWLAVHERKSIRTAKDSDGMSIRSTTSVGTNLSAARSPTRVRPLPPSPLVAQPVSLGRKSSFSSVSSRGRSGSSAPMLPPLSASLGRLTVGSTSSINLTRSSGHLPLEPVAEGDSRESFDAHHLRAGSSNSALSQTASAAQRRTIVGGDDGELAALELEMADIRRRRTEVMSRYDERLEYLRAKLKGAELHEKLLRR</sequence>
<accession>A0ACB8T0M9</accession>
<evidence type="ECO:0000313" key="2">
    <source>
        <dbReference type="Proteomes" id="UP000814140"/>
    </source>
</evidence>
<protein>
    <submittedName>
        <fullName evidence="1">Uncharacterized protein</fullName>
    </submittedName>
</protein>
<reference evidence="1" key="1">
    <citation type="submission" date="2021-03" db="EMBL/GenBank/DDBJ databases">
        <authorList>
            <consortium name="DOE Joint Genome Institute"/>
            <person name="Ahrendt S."/>
            <person name="Looney B.P."/>
            <person name="Miyauchi S."/>
            <person name="Morin E."/>
            <person name="Drula E."/>
            <person name="Courty P.E."/>
            <person name="Chicoki N."/>
            <person name="Fauchery L."/>
            <person name="Kohler A."/>
            <person name="Kuo A."/>
            <person name="Labutti K."/>
            <person name="Pangilinan J."/>
            <person name="Lipzen A."/>
            <person name="Riley R."/>
            <person name="Andreopoulos W."/>
            <person name="He G."/>
            <person name="Johnson J."/>
            <person name="Barry K.W."/>
            <person name="Grigoriev I.V."/>
            <person name="Nagy L."/>
            <person name="Hibbett D."/>
            <person name="Henrissat B."/>
            <person name="Matheny P.B."/>
            <person name="Labbe J."/>
            <person name="Martin F."/>
        </authorList>
    </citation>
    <scope>NUCLEOTIDE SEQUENCE</scope>
    <source>
        <strain evidence="1">HHB10654</strain>
    </source>
</reference>
<proteinExistence type="predicted"/>
<dbReference type="Proteomes" id="UP000814140">
    <property type="component" value="Unassembled WGS sequence"/>
</dbReference>
<dbReference type="EMBL" id="MU277211">
    <property type="protein sequence ID" value="KAI0061658.1"/>
    <property type="molecule type" value="Genomic_DNA"/>
</dbReference>
<reference evidence="1" key="2">
    <citation type="journal article" date="2022" name="New Phytol.">
        <title>Evolutionary transition to the ectomycorrhizal habit in the genomes of a hyperdiverse lineage of mushroom-forming fungi.</title>
        <authorList>
            <person name="Looney B."/>
            <person name="Miyauchi S."/>
            <person name="Morin E."/>
            <person name="Drula E."/>
            <person name="Courty P.E."/>
            <person name="Kohler A."/>
            <person name="Kuo A."/>
            <person name="LaButti K."/>
            <person name="Pangilinan J."/>
            <person name="Lipzen A."/>
            <person name="Riley R."/>
            <person name="Andreopoulos W."/>
            <person name="He G."/>
            <person name="Johnson J."/>
            <person name="Nolan M."/>
            <person name="Tritt A."/>
            <person name="Barry K.W."/>
            <person name="Grigoriev I.V."/>
            <person name="Nagy L.G."/>
            <person name="Hibbett D."/>
            <person name="Henrissat B."/>
            <person name="Matheny P.B."/>
            <person name="Labbe J."/>
            <person name="Martin F.M."/>
        </authorList>
    </citation>
    <scope>NUCLEOTIDE SEQUENCE</scope>
    <source>
        <strain evidence="1">HHB10654</strain>
    </source>
</reference>
<name>A0ACB8T0M9_9AGAM</name>